<dbReference type="PROSITE" id="PS00373">
    <property type="entry name" value="GART"/>
    <property type="match status" value="1"/>
</dbReference>
<dbReference type="NCBIfam" id="TIGR00460">
    <property type="entry name" value="fmt"/>
    <property type="match status" value="1"/>
</dbReference>
<organism evidence="11 12">
    <name type="scientific">Granulosicoccus antarcticus IMCC3135</name>
    <dbReference type="NCBI Taxonomy" id="1192854"/>
    <lineage>
        <taxon>Bacteria</taxon>
        <taxon>Pseudomonadati</taxon>
        <taxon>Pseudomonadota</taxon>
        <taxon>Gammaproteobacteria</taxon>
        <taxon>Chromatiales</taxon>
        <taxon>Granulosicoccaceae</taxon>
        <taxon>Granulosicoccus</taxon>
    </lineage>
</organism>
<dbReference type="SUPFAM" id="SSF50486">
    <property type="entry name" value="FMT C-terminal domain-like"/>
    <property type="match status" value="1"/>
</dbReference>
<sequence>MSSSSASVNCDRLRVAFAGTPEFAAVALDALIQSQHEVVGVLTQPDRPAGRGRKLTHSAVKQRALAADIPVQQPVSLRNDDALAELASLSADVLVVAAYGIILPQTVLDLPPLGCLNIHGSLLPRWRGAAPIHRAILAGDTHTGVCIMQMDAGLDTGDVLLERQLAIGADETVAQLHDRLAALGAAALLDALPVRCNGTLQPVVQPEEGLTYAEKLTKAEAQLDFTESSLLIHRKVRAFNPWPVAEARLRDERVRIWQSRLLTPDVLASRLAADNVADQPAGTIVQVSPGAIVVRTGDGLIELLQLQWPGKKMQNSDSFSQGRDLHAEQFATL</sequence>
<evidence type="ECO:0000256" key="2">
    <source>
        <dbReference type="ARBA" id="ARBA00010699"/>
    </source>
</evidence>
<keyword evidence="6 8" id="KW-0648">Protein biosynthesis</keyword>
<evidence type="ECO:0000256" key="7">
    <source>
        <dbReference type="ARBA" id="ARBA00048558"/>
    </source>
</evidence>
<evidence type="ECO:0000256" key="5">
    <source>
        <dbReference type="ARBA" id="ARBA00022679"/>
    </source>
</evidence>
<accession>A0A2Z2NWE1</accession>
<evidence type="ECO:0000259" key="10">
    <source>
        <dbReference type="Pfam" id="PF02911"/>
    </source>
</evidence>
<dbReference type="InterPro" id="IPR044135">
    <property type="entry name" value="Met-tRNA-FMT_C"/>
</dbReference>
<evidence type="ECO:0000256" key="8">
    <source>
        <dbReference type="HAMAP-Rule" id="MF_00182"/>
    </source>
</evidence>
<dbReference type="InterPro" id="IPR011034">
    <property type="entry name" value="Formyl_transferase-like_C_sf"/>
</dbReference>
<protein>
    <recommendedName>
        <fullName evidence="4 8">Methionyl-tRNA formyltransferase</fullName>
        <ecNumber evidence="3 8">2.1.2.9</ecNumber>
    </recommendedName>
</protein>
<evidence type="ECO:0000256" key="3">
    <source>
        <dbReference type="ARBA" id="ARBA00012261"/>
    </source>
</evidence>
<dbReference type="PANTHER" id="PTHR11138:SF5">
    <property type="entry name" value="METHIONYL-TRNA FORMYLTRANSFERASE, MITOCHONDRIAL"/>
    <property type="match status" value="1"/>
</dbReference>
<dbReference type="InterPro" id="IPR002376">
    <property type="entry name" value="Formyl_transf_N"/>
</dbReference>
<comment type="similarity">
    <text evidence="2 8">Belongs to the Fmt family.</text>
</comment>
<dbReference type="Pfam" id="PF00551">
    <property type="entry name" value="Formyl_trans_N"/>
    <property type="match status" value="1"/>
</dbReference>
<dbReference type="EMBL" id="CP018632">
    <property type="protein sequence ID" value="ASJ71464.1"/>
    <property type="molecule type" value="Genomic_DNA"/>
</dbReference>
<dbReference type="Proteomes" id="UP000250079">
    <property type="component" value="Chromosome"/>
</dbReference>
<dbReference type="KEGG" id="gai:IMCC3135_06785"/>
<dbReference type="InterPro" id="IPR041711">
    <property type="entry name" value="Met-tRNA-FMT_N"/>
</dbReference>
<evidence type="ECO:0000256" key="4">
    <source>
        <dbReference type="ARBA" id="ARBA00016014"/>
    </source>
</evidence>
<comment type="function">
    <text evidence="1 8">Attaches a formyl group to the free amino group of methionyl-tRNA(fMet). The formyl group appears to play a dual role in the initiator identity of N-formylmethionyl-tRNA by promoting its recognition by IF2 and preventing the misappropriation of this tRNA by the elongation apparatus.</text>
</comment>
<dbReference type="OrthoDB" id="9802815at2"/>
<dbReference type="EC" id="2.1.2.9" evidence="3 8"/>
<comment type="catalytic activity">
    <reaction evidence="7 8">
        <text>L-methionyl-tRNA(fMet) + (6R)-10-formyltetrahydrofolate = N-formyl-L-methionyl-tRNA(fMet) + (6S)-5,6,7,8-tetrahydrofolate + H(+)</text>
        <dbReference type="Rhea" id="RHEA:24380"/>
        <dbReference type="Rhea" id="RHEA-COMP:9952"/>
        <dbReference type="Rhea" id="RHEA-COMP:9953"/>
        <dbReference type="ChEBI" id="CHEBI:15378"/>
        <dbReference type="ChEBI" id="CHEBI:57453"/>
        <dbReference type="ChEBI" id="CHEBI:78530"/>
        <dbReference type="ChEBI" id="CHEBI:78844"/>
        <dbReference type="ChEBI" id="CHEBI:195366"/>
        <dbReference type="EC" id="2.1.2.9"/>
    </reaction>
</comment>
<name>A0A2Z2NWE1_9GAMM</name>
<dbReference type="FunFam" id="3.40.50.12230:FF:000001">
    <property type="entry name" value="Methionyl-tRNA formyltransferase"/>
    <property type="match status" value="1"/>
</dbReference>
<dbReference type="Gene3D" id="3.40.50.170">
    <property type="entry name" value="Formyl transferase, N-terminal domain"/>
    <property type="match status" value="1"/>
</dbReference>
<evidence type="ECO:0000313" key="12">
    <source>
        <dbReference type="Proteomes" id="UP000250079"/>
    </source>
</evidence>
<feature type="binding site" evidence="8">
    <location>
        <begin position="121"/>
        <end position="124"/>
    </location>
    <ligand>
        <name>(6S)-5,6,7,8-tetrahydrofolate</name>
        <dbReference type="ChEBI" id="CHEBI:57453"/>
    </ligand>
</feature>
<dbReference type="InterPro" id="IPR037022">
    <property type="entry name" value="Formyl_trans_C_sf"/>
</dbReference>
<gene>
    <name evidence="8 11" type="primary">fmt</name>
    <name evidence="11" type="ORF">IMCC3135_06785</name>
</gene>
<dbReference type="SUPFAM" id="SSF53328">
    <property type="entry name" value="Formyltransferase"/>
    <property type="match status" value="1"/>
</dbReference>
<dbReference type="GO" id="GO:0004479">
    <property type="term" value="F:methionyl-tRNA formyltransferase activity"/>
    <property type="evidence" value="ECO:0007669"/>
    <property type="project" value="UniProtKB-UniRule"/>
</dbReference>
<reference evidence="11 12" key="1">
    <citation type="submission" date="2016-12" db="EMBL/GenBank/DDBJ databases">
        <authorList>
            <person name="Song W.-J."/>
            <person name="Kurnit D.M."/>
        </authorList>
    </citation>
    <scope>NUCLEOTIDE SEQUENCE [LARGE SCALE GENOMIC DNA]</scope>
    <source>
        <strain evidence="11 12">IMCC3135</strain>
    </source>
</reference>
<dbReference type="CDD" id="cd08646">
    <property type="entry name" value="FMT_core_Met-tRNA-FMT_N"/>
    <property type="match status" value="1"/>
</dbReference>
<evidence type="ECO:0000256" key="1">
    <source>
        <dbReference type="ARBA" id="ARBA00002606"/>
    </source>
</evidence>
<dbReference type="PANTHER" id="PTHR11138">
    <property type="entry name" value="METHIONYL-TRNA FORMYLTRANSFERASE"/>
    <property type="match status" value="1"/>
</dbReference>
<evidence type="ECO:0000256" key="6">
    <source>
        <dbReference type="ARBA" id="ARBA00022917"/>
    </source>
</evidence>
<dbReference type="Gene3D" id="3.10.25.10">
    <property type="entry name" value="Formyl transferase, C-terminal domain"/>
    <property type="match status" value="1"/>
</dbReference>
<keyword evidence="12" id="KW-1185">Reference proteome</keyword>
<dbReference type="GO" id="GO:0005829">
    <property type="term" value="C:cytosol"/>
    <property type="evidence" value="ECO:0007669"/>
    <property type="project" value="TreeGrafter"/>
</dbReference>
<dbReference type="InterPro" id="IPR005794">
    <property type="entry name" value="Fmt"/>
</dbReference>
<dbReference type="AlphaFoldDB" id="A0A2Z2NWE1"/>
<evidence type="ECO:0000259" key="9">
    <source>
        <dbReference type="Pfam" id="PF00551"/>
    </source>
</evidence>
<proteinExistence type="inferred from homology"/>
<dbReference type="InterPro" id="IPR001555">
    <property type="entry name" value="GART_AS"/>
</dbReference>
<dbReference type="InterPro" id="IPR036477">
    <property type="entry name" value="Formyl_transf_N_sf"/>
</dbReference>
<dbReference type="RefSeq" id="WP_088916902.1">
    <property type="nucleotide sequence ID" value="NZ_CP018632.1"/>
</dbReference>
<evidence type="ECO:0000313" key="11">
    <source>
        <dbReference type="EMBL" id="ASJ71464.1"/>
    </source>
</evidence>
<dbReference type="Pfam" id="PF02911">
    <property type="entry name" value="Formyl_trans_C"/>
    <property type="match status" value="1"/>
</dbReference>
<feature type="domain" description="Formyl transferase N-terminal" evidence="9">
    <location>
        <begin position="14"/>
        <end position="192"/>
    </location>
</feature>
<keyword evidence="5 8" id="KW-0808">Transferase</keyword>
<feature type="domain" description="Formyl transferase C-terminal" evidence="10">
    <location>
        <begin position="215"/>
        <end position="323"/>
    </location>
</feature>
<dbReference type="CDD" id="cd08704">
    <property type="entry name" value="Met_tRNA_FMT_C"/>
    <property type="match status" value="1"/>
</dbReference>
<dbReference type="HAMAP" id="MF_00182">
    <property type="entry name" value="Formyl_trans"/>
    <property type="match status" value="1"/>
</dbReference>
<dbReference type="InterPro" id="IPR005793">
    <property type="entry name" value="Formyl_trans_C"/>
</dbReference>